<evidence type="ECO:0000256" key="1">
    <source>
        <dbReference type="ARBA" id="ARBA00001961"/>
    </source>
</evidence>
<keyword evidence="9" id="KW-1185">Reference proteome</keyword>
<evidence type="ECO:0000256" key="4">
    <source>
        <dbReference type="ARBA" id="ARBA00022964"/>
    </source>
</evidence>
<keyword evidence="3" id="KW-0847">Vitamin C</keyword>
<protein>
    <submittedName>
        <fullName evidence="8">2OG-Fe(II) oxygenase</fullName>
    </submittedName>
</protein>
<comment type="caution">
    <text evidence="8">The sequence shown here is derived from an EMBL/GenBank/DDBJ whole genome shotgun (WGS) entry which is preliminary data.</text>
</comment>
<reference evidence="8 9" key="1">
    <citation type="submission" date="2024-04" db="EMBL/GenBank/DDBJ databases">
        <title>Novel genus in family Flammeovirgaceae.</title>
        <authorList>
            <person name="Nguyen T.H."/>
            <person name="Vuong T.Q."/>
            <person name="Le H."/>
            <person name="Kim S.-G."/>
        </authorList>
    </citation>
    <scope>NUCLEOTIDE SEQUENCE [LARGE SCALE GENOMIC DNA]</scope>
    <source>
        <strain evidence="8 9">JCM 23209</strain>
    </source>
</reference>
<dbReference type="Gene3D" id="2.60.120.620">
    <property type="entry name" value="q2cbj1_9rhob like domain"/>
    <property type="match status" value="1"/>
</dbReference>
<accession>A0AAW9S9M1</accession>
<evidence type="ECO:0000313" key="8">
    <source>
        <dbReference type="EMBL" id="MEN7551845.1"/>
    </source>
</evidence>
<keyword evidence="2" id="KW-0479">Metal-binding</keyword>
<evidence type="ECO:0000256" key="2">
    <source>
        <dbReference type="ARBA" id="ARBA00022723"/>
    </source>
</evidence>
<dbReference type="GO" id="GO:0005506">
    <property type="term" value="F:iron ion binding"/>
    <property type="evidence" value="ECO:0007669"/>
    <property type="project" value="InterPro"/>
</dbReference>
<evidence type="ECO:0000256" key="3">
    <source>
        <dbReference type="ARBA" id="ARBA00022896"/>
    </source>
</evidence>
<dbReference type="Pfam" id="PF13640">
    <property type="entry name" value="2OG-FeII_Oxy_3"/>
    <property type="match status" value="1"/>
</dbReference>
<comment type="cofactor">
    <cofactor evidence="1">
        <name>L-ascorbate</name>
        <dbReference type="ChEBI" id="CHEBI:38290"/>
    </cofactor>
</comment>
<sequence length="197" mass="23118">MNWEVYSDKLVTYDPRSPDFITVNTLFTKGECEVIRGLHTTLPFKKSQLSWGLNKDQKRDTDLYWIQSTEDSLWIFERVLNAIAHINRTHFNYILDGRISAFQLGRYSRNQGYDWHLDLGPNQASRRKLSLSIELSPESDYEGGELQFFRNGIQAIRSRQSLGNMTVFPSWMLHQVTKITRGERWSLVNWIEGPPFK</sequence>
<evidence type="ECO:0000256" key="6">
    <source>
        <dbReference type="ARBA" id="ARBA00023004"/>
    </source>
</evidence>
<dbReference type="RefSeq" id="WP_346824624.1">
    <property type="nucleotide sequence ID" value="NZ_JBDKWZ010000028.1"/>
</dbReference>
<keyword evidence="6" id="KW-0408">Iron</keyword>
<dbReference type="GO" id="GO:0016705">
    <property type="term" value="F:oxidoreductase activity, acting on paired donors, with incorporation or reduction of molecular oxygen"/>
    <property type="evidence" value="ECO:0007669"/>
    <property type="project" value="InterPro"/>
</dbReference>
<dbReference type="AlphaFoldDB" id="A0AAW9S9M1"/>
<dbReference type="InterPro" id="IPR005123">
    <property type="entry name" value="Oxoglu/Fe-dep_dioxygenase_dom"/>
</dbReference>
<dbReference type="EMBL" id="JBDKWZ010000028">
    <property type="protein sequence ID" value="MEN7551845.1"/>
    <property type="molecule type" value="Genomic_DNA"/>
</dbReference>
<organism evidence="8 9">
    <name type="scientific">Rapidithrix thailandica</name>
    <dbReference type="NCBI Taxonomy" id="413964"/>
    <lineage>
        <taxon>Bacteria</taxon>
        <taxon>Pseudomonadati</taxon>
        <taxon>Bacteroidota</taxon>
        <taxon>Cytophagia</taxon>
        <taxon>Cytophagales</taxon>
        <taxon>Flammeovirgaceae</taxon>
        <taxon>Rapidithrix</taxon>
    </lineage>
</organism>
<dbReference type="SMART" id="SM00702">
    <property type="entry name" value="P4Hc"/>
    <property type="match status" value="1"/>
</dbReference>
<dbReference type="InterPro" id="IPR006620">
    <property type="entry name" value="Pro_4_hyd_alph"/>
</dbReference>
<dbReference type="InterPro" id="IPR044862">
    <property type="entry name" value="Pro_4_hyd_alph_FE2OG_OXY"/>
</dbReference>
<dbReference type="GO" id="GO:0031418">
    <property type="term" value="F:L-ascorbic acid binding"/>
    <property type="evidence" value="ECO:0007669"/>
    <property type="project" value="UniProtKB-KW"/>
</dbReference>
<gene>
    <name evidence="8" type="ORF">AAG747_28270</name>
</gene>
<evidence type="ECO:0000259" key="7">
    <source>
        <dbReference type="PROSITE" id="PS51471"/>
    </source>
</evidence>
<feature type="domain" description="Fe2OG dioxygenase" evidence="7">
    <location>
        <begin position="98"/>
        <end position="193"/>
    </location>
</feature>
<keyword evidence="5" id="KW-0560">Oxidoreductase</keyword>
<dbReference type="Proteomes" id="UP001403385">
    <property type="component" value="Unassembled WGS sequence"/>
</dbReference>
<dbReference type="GO" id="GO:0051213">
    <property type="term" value="F:dioxygenase activity"/>
    <property type="evidence" value="ECO:0007669"/>
    <property type="project" value="UniProtKB-KW"/>
</dbReference>
<evidence type="ECO:0000313" key="9">
    <source>
        <dbReference type="Proteomes" id="UP001403385"/>
    </source>
</evidence>
<keyword evidence="4" id="KW-0223">Dioxygenase</keyword>
<dbReference type="PROSITE" id="PS51471">
    <property type="entry name" value="FE2OG_OXY"/>
    <property type="match status" value="1"/>
</dbReference>
<name>A0AAW9S9M1_9BACT</name>
<evidence type="ECO:0000256" key="5">
    <source>
        <dbReference type="ARBA" id="ARBA00023002"/>
    </source>
</evidence>
<proteinExistence type="predicted"/>